<dbReference type="OrthoDB" id="7054911at2"/>
<comment type="caution">
    <text evidence="1">The sequence shown here is derived from an EMBL/GenBank/DDBJ whole genome shotgun (WGS) entry which is preliminary data.</text>
</comment>
<dbReference type="RefSeq" id="WP_137263607.1">
    <property type="nucleotide sequence ID" value="NZ_SZQL01000021.1"/>
</dbReference>
<dbReference type="SUPFAM" id="SSF52467">
    <property type="entry name" value="DHS-like NAD/FAD-binding domain"/>
    <property type="match status" value="1"/>
</dbReference>
<accession>A0A4U3KUG4</accession>
<proteinExistence type="predicted"/>
<gene>
    <name evidence="1" type="ORF">FC093_20070</name>
</gene>
<dbReference type="Pfam" id="PF13289">
    <property type="entry name" value="SIR2_2"/>
    <property type="match status" value="1"/>
</dbReference>
<evidence type="ECO:0000313" key="1">
    <source>
        <dbReference type="EMBL" id="TKK65409.1"/>
    </source>
</evidence>
<protein>
    <submittedName>
        <fullName evidence="1">Uncharacterized protein</fullName>
    </submittedName>
</protein>
<organism evidence="1 2">
    <name type="scientific">Ilyomonas limi</name>
    <dbReference type="NCBI Taxonomy" id="2575867"/>
    <lineage>
        <taxon>Bacteria</taxon>
        <taxon>Pseudomonadati</taxon>
        <taxon>Bacteroidota</taxon>
        <taxon>Chitinophagia</taxon>
        <taxon>Chitinophagales</taxon>
        <taxon>Chitinophagaceae</taxon>
        <taxon>Ilyomonas</taxon>
    </lineage>
</organism>
<dbReference type="InterPro" id="IPR029035">
    <property type="entry name" value="DHS-like_NAD/FAD-binding_dom"/>
</dbReference>
<dbReference type="Proteomes" id="UP000305848">
    <property type="component" value="Unassembled WGS sequence"/>
</dbReference>
<dbReference type="AlphaFoldDB" id="A0A4U3KUG4"/>
<sequence>MNKQQLRDIYNRVFFIGAGASKQDRFPLTNELKYGVAWAVCKEEARLQPLKKHLRYLYNVQENTLKAGKAFWDRKLLADNSQQDDLGKLPDVTDLLSTLDWMIREESSFGPGLNTGKSEVSKSAIELAYIRDLIVQALCYSLGLYMELKDASTSCNFIEHVKPNDSIITTNWDLLLDAARDTKFGSKPEDYGTTGNVVLEGSTIHPCKKRPKLLKLHGSLSWRYCPRCQRLVIDPLHHVAGEREQNATCLCNCEYSELIVTPSFVREYRNVHLLTIWREALMTLARSPEWVFIGYSLPPDDIGIRTLLLKARCIRKDAGLKDPVVTIVTGSNRREETIKRYNGVFTNAKLYEKGDFGTFVSNGLL</sequence>
<keyword evidence="2" id="KW-1185">Reference proteome</keyword>
<evidence type="ECO:0000313" key="2">
    <source>
        <dbReference type="Proteomes" id="UP000305848"/>
    </source>
</evidence>
<reference evidence="1 2" key="1">
    <citation type="submission" date="2019-05" db="EMBL/GenBank/DDBJ databases">
        <title>Panacibacter sp. strain 17mud1-8 Genome sequencing and assembly.</title>
        <authorList>
            <person name="Chhetri G."/>
        </authorList>
    </citation>
    <scope>NUCLEOTIDE SEQUENCE [LARGE SCALE GENOMIC DNA]</scope>
    <source>
        <strain evidence="1 2">17mud1-8</strain>
    </source>
</reference>
<name>A0A4U3KUG4_9BACT</name>
<dbReference type="EMBL" id="SZQL01000021">
    <property type="protein sequence ID" value="TKK65409.1"/>
    <property type="molecule type" value="Genomic_DNA"/>
</dbReference>